<dbReference type="InterPro" id="IPR052038">
    <property type="entry name" value="Type-VII_TA_antitoxin"/>
</dbReference>
<name>A0A8F5VJN0_METHU</name>
<keyword evidence="4" id="KW-0479">Metal-binding</keyword>
<evidence type="ECO:0000256" key="5">
    <source>
        <dbReference type="ARBA" id="ARBA00022741"/>
    </source>
</evidence>
<evidence type="ECO:0000256" key="1">
    <source>
        <dbReference type="ARBA" id="ARBA00001946"/>
    </source>
</evidence>
<keyword evidence="6" id="KW-0067">ATP-binding</keyword>
<evidence type="ECO:0000256" key="9">
    <source>
        <dbReference type="ARBA" id="ARBA00047518"/>
    </source>
</evidence>
<dbReference type="AlphaFoldDB" id="A0A8F5VJN0"/>
<dbReference type="GO" id="GO:0046872">
    <property type="term" value="F:metal ion binding"/>
    <property type="evidence" value="ECO:0007669"/>
    <property type="project" value="UniProtKB-KW"/>
</dbReference>
<evidence type="ECO:0000313" key="12">
    <source>
        <dbReference type="EMBL" id="QXO94231.1"/>
    </source>
</evidence>
<dbReference type="OrthoDB" id="61846at2157"/>
<evidence type="ECO:0000256" key="6">
    <source>
        <dbReference type="ARBA" id="ARBA00022840"/>
    </source>
</evidence>
<keyword evidence="3" id="KW-0548">Nucleotidyltransferase</keyword>
<evidence type="ECO:0000256" key="10">
    <source>
        <dbReference type="ARBA" id="ARBA00048696"/>
    </source>
</evidence>
<organism evidence="12 13">
    <name type="scientific">Methanospirillum hungatei</name>
    <dbReference type="NCBI Taxonomy" id="2203"/>
    <lineage>
        <taxon>Archaea</taxon>
        <taxon>Methanobacteriati</taxon>
        <taxon>Methanobacteriota</taxon>
        <taxon>Stenosarchaea group</taxon>
        <taxon>Methanomicrobia</taxon>
        <taxon>Methanomicrobiales</taxon>
        <taxon>Methanospirillaceae</taxon>
        <taxon>Methanospirillum</taxon>
    </lineage>
</organism>
<dbReference type="InterPro" id="IPR002934">
    <property type="entry name" value="Polymerase_NTP_transf_dom"/>
</dbReference>
<keyword evidence="7" id="KW-0460">Magnesium</keyword>
<evidence type="ECO:0000313" key="13">
    <source>
        <dbReference type="Proteomes" id="UP000694228"/>
    </source>
</evidence>
<dbReference type="EC" id="2.7.7.108" evidence="8"/>
<dbReference type="CDD" id="cd05403">
    <property type="entry name" value="NT_KNTase_like"/>
    <property type="match status" value="1"/>
</dbReference>
<comment type="cofactor">
    <cofactor evidence="1">
        <name>Mg(2+)</name>
        <dbReference type="ChEBI" id="CHEBI:18420"/>
    </cofactor>
</comment>
<protein>
    <recommendedName>
        <fullName evidence="8">protein adenylyltransferase</fullName>
        <ecNumber evidence="8">2.7.7.108</ecNumber>
    </recommendedName>
</protein>
<evidence type="ECO:0000259" key="11">
    <source>
        <dbReference type="Pfam" id="PF01909"/>
    </source>
</evidence>
<keyword evidence="2" id="KW-0808">Transferase</keyword>
<keyword evidence="5" id="KW-0547">Nucleotide-binding</keyword>
<dbReference type="Pfam" id="PF01909">
    <property type="entry name" value="NTP_transf_2"/>
    <property type="match status" value="1"/>
</dbReference>
<evidence type="ECO:0000256" key="7">
    <source>
        <dbReference type="ARBA" id="ARBA00022842"/>
    </source>
</evidence>
<dbReference type="Proteomes" id="UP000694228">
    <property type="component" value="Chromosome"/>
</dbReference>
<proteinExistence type="predicted"/>
<comment type="catalytic activity">
    <reaction evidence="10">
        <text>L-tyrosyl-[protein] + ATP = O-(5'-adenylyl)-L-tyrosyl-[protein] + diphosphate</text>
        <dbReference type="Rhea" id="RHEA:54288"/>
        <dbReference type="Rhea" id="RHEA-COMP:10136"/>
        <dbReference type="Rhea" id="RHEA-COMP:13846"/>
        <dbReference type="ChEBI" id="CHEBI:30616"/>
        <dbReference type="ChEBI" id="CHEBI:33019"/>
        <dbReference type="ChEBI" id="CHEBI:46858"/>
        <dbReference type="ChEBI" id="CHEBI:83624"/>
        <dbReference type="EC" id="2.7.7.108"/>
    </reaction>
</comment>
<gene>
    <name evidence="12" type="ORF">KSK55_12955</name>
</gene>
<evidence type="ECO:0000256" key="8">
    <source>
        <dbReference type="ARBA" id="ARBA00034531"/>
    </source>
</evidence>
<dbReference type="GO" id="GO:0005524">
    <property type="term" value="F:ATP binding"/>
    <property type="evidence" value="ECO:0007669"/>
    <property type="project" value="UniProtKB-KW"/>
</dbReference>
<evidence type="ECO:0000256" key="2">
    <source>
        <dbReference type="ARBA" id="ARBA00022679"/>
    </source>
</evidence>
<accession>A0A8F5VJN0</accession>
<dbReference type="PANTHER" id="PTHR33571">
    <property type="entry name" value="SSL8005 PROTEIN"/>
    <property type="match status" value="1"/>
</dbReference>
<reference evidence="12 13" key="1">
    <citation type="submission" date="2021-06" db="EMBL/GenBank/DDBJ databases">
        <title>Complete genome sequence of the secondary alcohol utilizing methanogen Methanospirillum hungatei strain GP1.</title>
        <authorList>
            <person name="Day L.A."/>
            <person name="Costa K.C."/>
        </authorList>
    </citation>
    <scope>NUCLEOTIDE SEQUENCE [LARGE SCALE GENOMIC DNA]</scope>
    <source>
        <strain evidence="12 13">GP1</strain>
    </source>
</reference>
<feature type="domain" description="Polymerase nucleotidyl transferase" evidence="11">
    <location>
        <begin position="8"/>
        <end position="93"/>
    </location>
</feature>
<evidence type="ECO:0000256" key="3">
    <source>
        <dbReference type="ARBA" id="ARBA00022695"/>
    </source>
</evidence>
<dbReference type="GO" id="GO:0070733">
    <property type="term" value="F:AMPylase activity"/>
    <property type="evidence" value="ECO:0007669"/>
    <property type="project" value="UniProtKB-EC"/>
</dbReference>
<sequence length="94" mass="10840">MDVIKEINTVLPILKRRFGISRIGVFGSYSTGTASPESDIDILVTFQEGQETFDNYMDLKFFLEDSFNKKVDLVIEDSIKTRIKERIIRETVFA</sequence>
<comment type="catalytic activity">
    <reaction evidence="9">
        <text>O-(5'-adenylyl)-L-tyrosyl-[protein] + ATP = O-[5'-(adenylyl-(5'-&gt;3')-adenylyl)]-L-tyrosyl-[protein] + diphosphate</text>
        <dbReference type="Rhea" id="RHEA:66528"/>
        <dbReference type="Rhea" id="RHEA-COMP:13846"/>
        <dbReference type="Rhea" id="RHEA-COMP:17046"/>
        <dbReference type="ChEBI" id="CHEBI:30616"/>
        <dbReference type="ChEBI" id="CHEBI:33019"/>
        <dbReference type="ChEBI" id="CHEBI:83624"/>
        <dbReference type="ChEBI" id="CHEBI:167160"/>
    </reaction>
</comment>
<evidence type="ECO:0000256" key="4">
    <source>
        <dbReference type="ARBA" id="ARBA00022723"/>
    </source>
</evidence>
<dbReference type="EMBL" id="CP077107">
    <property type="protein sequence ID" value="QXO94231.1"/>
    <property type="molecule type" value="Genomic_DNA"/>
</dbReference>
<dbReference type="PANTHER" id="PTHR33571:SF14">
    <property type="entry name" value="PROTEIN ADENYLYLTRANSFERASE MJ0435-RELATED"/>
    <property type="match status" value="1"/>
</dbReference>